<dbReference type="Pfam" id="PF07730">
    <property type="entry name" value="HisKA_3"/>
    <property type="match status" value="1"/>
</dbReference>
<evidence type="ECO:0000259" key="11">
    <source>
        <dbReference type="PROSITE" id="PS50109"/>
    </source>
</evidence>
<feature type="region of interest" description="Disordered" evidence="9">
    <location>
        <begin position="223"/>
        <end position="244"/>
    </location>
</feature>
<feature type="transmembrane region" description="Helical" evidence="10">
    <location>
        <begin position="66"/>
        <end position="84"/>
    </location>
</feature>
<dbReference type="CDD" id="cd16917">
    <property type="entry name" value="HATPase_UhpB-NarQ-NarX-like"/>
    <property type="match status" value="1"/>
</dbReference>
<dbReference type="Gene3D" id="1.20.5.1930">
    <property type="match status" value="1"/>
</dbReference>
<evidence type="ECO:0000256" key="10">
    <source>
        <dbReference type="SAM" id="Phobius"/>
    </source>
</evidence>
<keyword evidence="5" id="KW-0547">Nucleotide-binding</keyword>
<keyword evidence="10" id="KW-0472">Membrane</keyword>
<keyword evidence="10" id="KW-1133">Transmembrane helix</keyword>
<proteinExistence type="predicted"/>
<evidence type="ECO:0000256" key="9">
    <source>
        <dbReference type="SAM" id="MobiDB-lite"/>
    </source>
</evidence>
<keyword evidence="7" id="KW-0067">ATP-binding</keyword>
<evidence type="ECO:0000256" key="7">
    <source>
        <dbReference type="ARBA" id="ARBA00022840"/>
    </source>
</evidence>
<accession>A0A1J7BAP3</accession>
<dbReference type="Pfam" id="PF02518">
    <property type="entry name" value="HATPase_c"/>
    <property type="match status" value="1"/>
</dbReference>
<dbReference type="GO" id="GO:0005524">
    <property type="term" value="F:ATP binding"/>
    <property type="evidence" value="ECO:0007669"/>
    <property type="project" value="UniProtKB-KW"/>
</dbReference>
<dbReference type="GO" id="GO:0046983">
    <property type="term" value="F:protein dimerization activity"/>
    <property type="evidence" value="ECO:0007669"/>
    <property type="project" value="InterPro"/>
</dbReference>
<dbReference type="InterPro" id="IPR003594">
    <property type="entry name" value="HATPase_dom"/>
</dbReference>
<dbReference type="AlphaFoldDB" id="A0A1J7BAP3"/>
<dbReference type="PROSITE" id="PS50109">
    <property type="entry name" value="HIS_KIN"/>
    <property type="match status" value="1"/>
</dbReference>
<evidence type="ECO:0000313" key="12">
    <source>
        <dbReference type="EMBL" id="OIV35767.1"/>
    </source>
</evidence>
<evidence type="ECO:0000256" key="8">
    <source>
        <dbReference type="ARBA" id="ARBA00023012"/>
    </source>
</evidence>
<keyword evidence="13" id="KW-1185">Reference proteome</keyword>
<evidence type="ECO:0000313" key="13">
    <source>
        <dbReference type="Proteomes" id="UP000243342"/>
    </source>
</evidence>
<dbReference type="EC" id="2.7.13.3" evidence="2"/>
<evidence type="ECO:0000256" key="3">
    <source>
        <dbReference type="ARBA" id="ARBA00022553"/>
    </source>
</evidence>
<dbReference type="InterPro" id="IPR005467">
    <property type="entry name" value="His_kinase_dom"/>
</dbReference>
<keyword evidence="3" id="KW-0597">Phosphoprotein</keyword>
<dbReference type="GO" id="GO:0000155">
    <property type="term" value="F:phosphorelay sensor kinase activity"/>
    <property type="evidence" value="ECO:0007669"/>
    <property type="project" value="InterPro"/>
</dbReference>
<dbReference type="InterPro" id="IPR036890">
    <property type="entry name" value="HATPase_C_sf"/>
</dbReference>
<dbReference type="InterPro" id="IPR011712">
    <property type="entry name" value="Sig_transdc_His_kin_sub3_dim/P"/>
</dbReference>
<feature type="transmembrane region" description="Helical" evidence="10">
    <location>
        <begin position="126"/>
        <end position="147"/>
    </location>
</feature>
<dbReference type="Gene3D" id="3.30.565.10">
    <property type="entry name" value="Histidine kinase-like ATPase, C-terminal domain"/>
    <property type="match status" value="1"/>
</dbReference>
<evidence type="ECO:0000256" key="2">
    <source>
        <dbReference type="ARBA" id="ARBA00012438"/>
    </source>
</evidence>
<dbReference type="PANTHER" id="PTHR24421">
    <property type="entry name" value="NITRATE/NITRITE SENSOR PROTEIN NARX-RELATED"/>
    <property type="match status" value="1"/>
</dbReference>
<comment type="caution">
    <text evidence="12">The sequence shown here is derived from an EMBL/GenBank/DDBJ whole genome shotgun (WGS) entry which is preliminary data.</text>
</comment>
<protein>
    <recommendedName>
        <fullName evidence="2">histidine kinase</fullName>
        <ecNumber evidence="2">2.7.13.3</ecNumber>
    </recommendedName>
</protein>
<keyword evidence="8" id="KW-0902">Two-component regulatory system</keyword>
<keyword evidence="10" id="KW-0812">Transmembrane</keyword>
<evidence type="ECO:0000256" key="5">
    <source>
        <dbReference type="ARBA" id="ARBA00022741"/>
    </source>
</evidence>
<keyword evidence="6" id="KW-0418">Kinase</keyword>
<feature type="transmembrane region" description="Helical" evidence="10">
    <location>
        <begin position="96"/>
        <end position="114"/>
    </location>
</feature>
<comment type="catalytic activity">
    <reaction evidence="1">
        <text>ATP + protein L-histidine = ADP + protein N-phospho-L-histidine.</text>
        <dbReference type="EC" id="2.7.13.3"/>
    </reaction>
</comment>
<reference evidence="12 13" key="1">
    <citation type="submission" date="2016-10" db="EMBL/GenBank/DDBJ databases">
        <title>Genome sequence of Streptomyces gilvigriseus MUSC 26.</title>
        <authorList>
            <person name="Lee L.-H."/>
            <person name="Ser H.-L."/>
        </authorList>
    </citation>
    <scope>NUCLEOTIDE SEQUENCE [LARGE SCALE GENOMIC DNA]</scope>
    <source>
        <strain evidence="12 13">MUSC 26</strain>
    </source>
</reference>
<dbReference type="STRING" id="1428644.BIV57_19940"/>
<dbReference type="EMBL" id="MLCF01000132">
    <property type="protein sequence ID" value="OIV35767.1"/>
    <property type="molecule type" value="Genomic_DNA"/>
</dbReference>
<feature type="domain" description="Histidine kinase" evidence="11">
    <location>
        <begin position="283"/>
        <end position="379"/>
    </location>
</feature>
<name>A0A1J7BAP3_9ACTN</name>
<sequence>MLAALPAVLLPVSSVPALKALPVVVTAAVAAAAACWPRSGRPPLAGPAALAAVLSLLLDPLYPGPISAAGLWGLIEATALTVLVGRAVRIPDARTAAAVTALTGTALVLLPLRLSLHQPGKQLADHLVGAAMGLLVAVVAGGIGLYLRTLDTRRVRAIAEAQREQRLSVARDLHDFVAHEVTGIVLEAQGGQLGETDPAEAKALLARIEAAGLRALDSMDRTVSTLRDPDGTGAAPDRAPSPRRHGLAELAEVVERFGPTARLEAGADSGPDAAAAPEVEEAVHRLVVEALTNVRRHAGTGAAVTVRVERDGERLRVSVHDDGGGAASGPAPRLRRRHRGAGGLGLAELTARVEALGGTLSAAPAAPGWTTTAVLPLDPGR</sequence>
<organism evidence="12 13">
    <name type="scientific">Mangrovactinospora gilvigrisea</name>
    <dbReference type="NCBI Taxonomy" id="1428644"/>
    <lineage>
        <taxon>Bacteria</taxon>
        <taxon>Bacillati</taxon>
        <taxon>Actinomycetota</taxon>
        <taxon>Actinomycetes</taxon>
        <taxon>Kitasatosporales</taxon>
        <taxon>Streptomycetaceae</taxon>
        <taxon>Mangrovactinospora</taxon>
    </lineage>
</organism>
<evidence type="ECO:0000256" key="1">
    <source>
        <dbReference type="ARBA" id="ARBA00000085"/>
    </source>
</evidence>
<dbReference type="PANTHER" id="PTHR24421:SF10">
    <property type="entry name" value="NITRATE_NITRITE SENSOR PROTEIN NARQ"/>
    <property type="match status" value="1"/>
</dbReference>
<keyword evidence="4" id="KW-0808">Transferase</keyword>
<dbReference type="SMART" id="SM00387">
    <property type="entry name" value="HATPase_c"/>
    <property type="match status" value="1"/>
</dbReference>
<dbReference type="InterPro" id="IPR050482">
    <property type="entry name" value="Sensor_HK_TwoCompSys"/>
</dbReference>
<evidence type="ECO:0000256" key="6">
    <source>
        <dbReference type="ARBA" id="ARBA00022777"/>
    </source>
</evidence>
<feature type="region of interest" description="Disordered" evidence="9">
    <location>
        <begin position="318"/>
        <end position="339"/>
    </location>
</feature>
<dbReference type="GO" id="GO:0016020">
    <property type="term" value="C:membrane"/>
    <property type="evidence" value="ECO:0007669"/>
    <property type="project" value="InterPro"/>
</dbReference>
<dbReference type="SUPFAM" id="SSF55874">
    <property type="entry name" value="ATPase domain of HSP90 chaperone/DNA topoisomerase II/histidine kinase"/>
    <property type="match status" value="1"/>
</dbReference>
<gene>
    <name evidence="12" type="ORF">BIV57_19940</name>
</gene>
<evidence type="ECO:0000256" key="4">
    <source>
        <dbReference type="ARBA" id="ARBA00022679"/>
    </source>
</evidence>
<dbReference type="Proteomes" id="UP000243342">
    <property type="component" value="Unassembled WGS sequence"/>
</dbReference>